<sequence>MAGKYIKIVTFLALIIIVVIQGVWLANTYRLVESRLSSASARLFPRAVVDEAWERLNSLAGETGEREPLGTSMNYKDMDGLLGLFDHMAIYLNEYNDSVYQSEISLPLLDSIFTASLSKEGFHAKLVCEVVDSLGMPIRSEASDLSSYGSRMIKTPAVPLNTEHTEAVRAVIVNPYWVIIRQMGALLIATAVLILFVAGCVIYQVRIIIRQDKIAHLRQDFTYAMIHDMKTPISTISMAGHALESGMLDHNPELRKQYFSVLNEESARLLGLSEKILTIAKLEQSHLRLNREAVDLNAMFEELIHKYEVKAEKTVTFERTCAITSTLMADGAYLREAISNLIDNSLKYSDDPVIIRLSAEERENNIQIKVWDNGWGIPLRQRKRIFEKFQRGGLEYRKDKSVSGFGLGLNYVYRVIMAMNGSVAVNSIEGEYSEFVLTLPIQKEVV</sequence>
<evidence type="ECO:0000256" key="1">
    <source>
        <dbReference type="ARBA" id="ARBA00000085"/>
    </source>
</evidence>
<proteinExistence type="predicted"/>
<dbReference type="EMBL" id="DXEL01000007">
    <property type="protein sequence ID" value="HIX73579.1"/>
    <property type="molecule type" value="Genomic_DNA"/>
</dbReference>
<comment type="catalytic activity">
    <reaction evidence="1">
        <text>ATP + protein L-histidine = ADP + protein N-phospho-L-histidine.</text>
        <dbReference type="EC" id="2.7.13.3"/>
    </reaction>
</comment>
<dbReference type="SMART" id="SM00388">
    <property type="entry name" value="HisKA"/>
    <property type="match status" value="1"/>
</dbReference>
<evidence type="ECO:0000313" key="9">
    <source>
        <dbReference type="EMBL" id="HIX73579.1"/>
    </source>
</evidence>
<evidence type="ECO:0000256" key="6">
    <source>
        <dbReference type="ARBA" id="ARBA00023012"/>
    </source>
</evidence>
<dbReference type="InterPro" id="IPR005467">
    <property type="entry name" value="His_kinase_dom"/>
</dbReference>
<dbReference type="Pfam" id="PF02518">
    <property type="entry name" value="HATPase_c"/>
    <property type="match status" value="1"/>
</dbReference>
<dbReference type="Gene3D" id="1.10.287.130">
    <property type="match status" value="1"/>
</dbReference>
<reference evidence="9" key="1">
    <citation type="journal article" date="2021" name="PeerJ">
        <title>Extensive microbial diversity within the chicken gut microbiome revealed by metagenomics and culture.</title>
        <authorList>
            <person name="Gilroy R."/>
            <person name="Ravi A."/>
            <person name="Getino M."/>
            <person name="Pursley I."/>
            <person name="Horton D.L."/>
            <person name="Alikhan N.F."/>
            <person name="Baker D."/>
            <person name="Gharbi K."/>
            <person name="Hall N."/>
            <person name="Watson M."/>
            <person name="Adriaenssens E.M."/>
            <person name="Foster-Nyarko E."/>
            <person name="Jarju S."/>
            <person name="Secka A."/>
            <person name="Antonio M."/>
            <person name="Oren A."/>
            <person name="Chaudhuri R.R."/>
            <person name="La Ragione R."/>
            <person name="Hildebrand F."/>
            <person name="Pallen M.J."/>
        </authorList>
    </citation>
    <scope>NUCLEOTIDE SEQUENCE</scope>
    <source>
        <strain evidence="9">ChiGjej6B6-14162</strain>
    </source>
</reference>
<evidence type="ECO:0000259" key="8">
    <source>
        <dbReference type="PROSITE" id="PS50109"/>
    </source>
</evidence>
<dbReference type="PANTHER" id="PTHR43711">
    <property type="entry name" value="TWO-COMPONENT HISTIDINE KINASE"/>
    <property type="match status" value="1"/>
</dbReference>
<reference evidence="9" key="2">
    <citation type="submission" date="2021-04" db="EMBL/GenBank/DDBJ databases">
        <authorList>
            <person name="Gilroy R."/>
        </authorList>
    </citation>
    <scope>NUCLEOTIDE SEQUENCE</scope>
    <source>
        <strain evidence="9">ChiGjej6B6-14162</strain>
    </source>
</reference>
<dbReference type="InterPro" id="IPR036097">
    <property type="entry name" value="HisK_dim/P_sf"/>
</dbReference>
<keyword evidence="6" id="KW-0902">Two-component regulatory system</keyword>
<dbReference type="CDD" id="cd00075">
    <property type="entry name" value="HATPase"/>
    <property type="match status" value="1"/>
</dbReference>
<dbReference type="SMART" id="SM00387">
    <property type="entry name" value="HATPase_c"/>
    <property type="match status" value="1"/>
</dbReference>
<feature type="transmembrane region" description="Helical" evidence="7">
    <location>
        <begin position="6"/>
        <end position="26"/>
    </location>
</feature>
<protein>
    <recommendedName>
        <fullName evidence="2">histidine kinase</fullName>
        <ecNumber evidence="2">2.7.13.3</ecNumber>
    </recommendedName>
</protein>
<dbReference type="InterPro" id="IPR003661">
    <property type="entry name" value="HisK_dim/P_dom"/>
</dbReference>
<comment type="caution">
    <text evidence="9">The sequence shown here is derived from an EMBL/GenBank/DDBJ whole genome shotgun (WGS) entry which is preliminary data.</text>
</comment>
<keyword evidence="5 9" id="KW-0418">Kinase</keyword>
<name>A0A9D1X6F1_9BACT</name>
<evidence type="ECO:0000256" key="5">
    <source>
        <dbReference type="ARBA" id="ARBA00022777"/>
    </source>
</evidence>
<feature type="transmembrane region" description="Helical" evidence="7">
    <location>
        <begin position="185"/>
        <end position="205"/>
    </location>
</feature>
<dbReference type="SUPFAM" id="SSF55874">
    <property type="entry name" value="ATPase domain of HSP90 chaperone/DNA topoisomerase II/histidine kinase"/>
    <property type="match status" value="1"/>
</dbReference>
<dbReference type="InterPro" id="IPR003594">
    <property type="entry name" value="HATPase_dom"/>
</dbReference>
<keyword evidence="3" id="KW-0597">Phosphoprotein</keyword>
<dbReference type="PANTHER" id="PTHR43711:SF1">
    <property type="entry name" value="HISTIDINE KINASE 1"/>
    <property type="match status" value="1"/>
</dbReference>
<evidence type="ECO:0000256" key="2">
    <source>
        <dbReference type="ARBA" id="ARBA00012438"/>
    </source>
</evidence>
<dbReference type="InterPro" id="IPR004358">
    <property type="entry name" value="Sig_transdc_His_kin-like_C"/>
</dbReference>
<dbReference type="PROSITE" id="PS50109">
    <property type="entry name" value="HIS_KIN"/>
    <property type="match status" value="1"/>
</dbReference>
<dbReference type="AlphaFoldDB" id="A0A9D1X6F1"/>
<evidence type="ECO:0000256" key="4">
    <source>
        <dbReference type="ARBA" id="ARBA00022679"/>
    </source>
</evidence>
<dbReference type="SUPFAM" id="SSF47384">
    <property type="entry name" value="Homodimeric domain of signal transducing histidine kinase"/>
    <property type="match status" value="1"/>
</dbReference>
<dbReference type="Gene3D" id="3.30.565.10">
    <property type="entry name" value="Histidine kinase-like ATPase, C-terminal domain"/>
    <property type="match status" value="1"/>
</dbReference>
<keyword evidence="4" id="KW-0808">Transferase</keyword>
<gene>
    <name evidence="9" type="ORF">H9977_00780</name>
</gene>
<evidence type="ECO:0000313" key="10">
    <source>
        <dbReference type="Proteomes" id="UP000886740"/>
    </source>
</evidence>
<keyword evidence="7" id="KW-0812">Transmembrane</keyword>
<dbReference type="EC" id="2.7.13.3" evidence="2"/>
<dbReference type="PRINTS" id="PR00344">
    <property type="entry name" value="BCTRLSENSOR"/>
</dbReference>
<evidence type="ECO:0000256" key="7">
    <source>
        <dbReference type="SAM" id="Phobius"/>
    </source>
</evidence>
<organism evidence="9 10">
    <name type="scientific">Candidatus Parabacteroides intestinipullorum</name>
    <dbReference type="NCBI Taxonomy" id="2838723"/>
    <lineage>
        <taxon>Bacteria</taxon>
        <taxon>Pseudomonadati</taxon>
        <taxon>Bacteroidota</taxon>
        <taxon>Bacteroidia</taxon>
        <taxon>Bacteroidales</taxon>
        <taxon>Tannerellaceae</taxon>
        <taxon>Parabacteroides</taxon>
    </lineage>
</organism>
<dbReference type="CDD" id="cd00082">
    <property type="entry name" value="HisKA"/>
    <property type="match status" value="1"/>
</dbReference>
<evidence type="ECO:0000256" key="3">
    <source>
        <dbReference type="ARBA" id="ARBA00022553"/>
    </source>
</evidence>
<dbReference type="Pfam" id="PF00512">
    <property type="entry name" value="HisKA"/>
    <property type="match status" value="1"/>
</dbReference>
<keyword evidence="7" id="KW-1133">Transmembrane helix</keyword>
<dbReference type="Proteomes" id="UP000886740">
    <property type="component" value="Unassembled WGS sequence"/>
</dbReference>
<dbReference type="InterPro" id="IPR036890">
    <property type="entry name" value="HATPase_C_sf"/>
</dbReference>
<keyword evidence="7" id="KW-0472">Membrane</keyword>
<dbReference type="InterPro" id="IPR050736">
    <property type="entry name" value="Sensor_HK_Regulatory"/>
</dbReference>
<dbReference type="GO" id="GO:0000155">
    <property type="term" value="F:phosphorelay sensor kinase activity"/>
    <property type="evidence" value="ECO:0007669"/>
    <property type="project" value="InterPro"/>
</dbReference>
<accession>A0A9D1X6F1</accession>
<feature type="domain" description="Histidine kinase" evidence="8">
    <location>
        <begin position="224"/>
        <end position="443"/>
    </location>
</feature>